<dbReference type="Pfam" id="PF00924">
    <property type="entry name" value="MS_channel_2nd"/>
    <property type="match status" value="1"/>
</dbReference>
<dbReference type="InterPro" id="IPR006685">
    <property type="entry name" value="MscS_channel_2nd"/>
</dbReference>
<dbReference type="AlphaFoldDB" id="A0A3M2JVL2"/>
<evidence type="ECO:0000259" key="9">
    <source>
        <dbReference type="Pfam" id="PF21088"/>
    </source>
</evidence>
<evidence type="ECO:0000256" key="5">
    <source>
        <dbReference type="ARBA" id="ARBA00022989"/>
    </source>
</evidence>
<reference evidence="10 11" key="1">
    <citation type="submission" date="2018-10" db="EMBL/GenBank/DDBJ databases">
        <title>Isolation, diversity and antifungal activity of actinobacteria from wheat.</title>
        <authorList>
            <person name="Han C."/>
        </authorList>
    </citation>
    <scope>NUCLEOTIDE SEQUENCE [LARGE SCALE GENOMIC DNA]</scope>
    <source>
        <strain evidence="10 11">NEAU-YY56</strain>
    </source>
</reference>
<evidence type="ECO:0000256" key="3">
    <source>
        <dbReference type="ARBA" id="ARBA00022475"/>
    </source>
</evidence>
<dbReference type="InterPro" id="IPR011014">
    <property type="entry name" value="MscS_channel_TM-2"/>
</dbReference>
<dbReference type="Gene3D" id="1.10.287.1260">
    <property type="match status" value="1"/>
</dbReference>
<dbReference type="EMBL" id="RFFI01000005">
    <property type="protein sequence ID" value="RMI14088.1"/>
    <property type="molecule type" value="Genomic_DNA"/>
</dbReference>
<feature type="domain" description="Mechanosensitive ion channel MscS" evidence="8">
    <location>
        <begin position="154"/>
        <end position="212"/>
    </location>
</feature>
<dbReference type="SUPFAM" id="SSF82861">
    <property type="entry name" value="Mechanosensitive channel protein MscS (YggB), transmembrane region"/>
    <property type="match status" value="1"/>
</dbReference>
<keyword evidence="3" id="KW-1003">Cell membrane</keyword>
<protein>
    <submittedName>
        <fullName evidence="10">Mechanosensitive ion channel family protein</fullName>
    </submittedName>
</protein>
<dbReference type="InterPro" id="IPR045276">
    <property type="entry name" value="YbiO_bact"/>
</dbReference>
<evidence type="ECO:0000256" key="4">
    <source>
        <dbReference type="ARBA" id="ARBA00022692"/>
    </source>
</evidence>
<feature type="transmembrane region" description="Helical" evidence="7">
    <location>
        <begin position="107"/>
        <end position="126"/>
    </location>
</feature>
<dbReference type="SUPFAM" id="SSF82689">
    <property type="entry name" value="Mechanosensitive channel protein MscS (YggB), C-terminal domain"/>
    <property type="match status" value="1"/>
</dbReference>
<keyword evidence="5 7" id="KW-1133">Transmembrane helix</keyword>
<dbReference type="Gene3D" id="2.30.30.60">
    <property type="match status" value="1"/>
</dbReference>
<evidence type="ECO:0000256" key="1">
    <source>
        <dbReference type="ARBA" id="ARBA00004651"/>
    </source>
</evidence>
<dbReference type="PANTHER" id="PTHR30460:SF0">
    <property type="entry name" value="MODERATE CONDUCTANCE MECHANOSENSITIVE CHANNEL YBIO"/>
    <property type="match status" value="1"/>
</dbReference>
<evidence type="ECO:0000256" key="2">
    <source>
        <dbReference type="ARBA" id="ARBA00008017"/>
    </source>
</evidence>
<dbReference type="Pfam" id="PF21088">
    <property type="entry name" value="MS_channel_1st"/>
    <property type="match status" value="1"/>
</dbReference>
<dbReference type="InterPro" id="IPR049142">
    <property type="entry name" value="MS_channel_1st"/>
</dbReference>
<dbReference type="OrthoDB" id="4638917at2"/>
<dbReference type="InterPro" id="IPR011066">
    <property type="entry name" value="MscS_channel_C_sf"/>
</dbReference>
<dbReference type="GO" id="GO:0005886">
    <property type="term" value="C:plasma membrane"/>
    <property type="evidence" value="ECO:0007669"/>
    <property type="project" value="UniProtKB-SubCell"/>
</dbReference>
<feature type="transmembrane region" description="Helical" evidence="7">
    <location>
        <begin position="35"/>
        <end position="52"/>
    </location>
</feature>
<accession>A0A3M2JVL2</accession>
<comment type="similarity">
    <text evidence="2">Belongs to the MscS (TC 1.A.23) family.</text>
</comment>
<dbReference type="RefSeq" id="WP_122147751.1">
    <property type="nucleotide sequence ID" value="NZ_RFFI01000005.1"/>
</dbReference>
<keyword evidence="11" id="KW-1185">Reference proteome</keyword>
<evidence type="ECO:0000256" key="7">
    <source>
        <dbReference type="SAM" id="Phobius"/>
    </source>
</evidence>
<dbReference type="Proteomes" id="UP000269289">
    <property type="component" value="Unassembled WGS sequence"/>
</dbReference>
<keyword evidence="6 7" id="KW-0472">Membrane</keyword>
<name>A0A3M2JVL2_9CELL</name>
<feature type="transmembrane region" description="Helical" evidence="7">
    <location>
        <begin position="132"/>
        <end position="155"/>
    </location>
</feature>
<organism evidence="10 11">
    <name type="scientific">Cellulomonas triticagri</name>
    <dbReference type="NCBI Taxonomy" id="2483352"/>
    <lineage>
        <taxon>Bacteria</taxon>
        <taxon>Bacillati</taxon>
        <taxon>Actinomycetota</taxon>
        <taxon>Actinomycetes</taxon>
        <taxon>Micrococcales</taxon>
        <taxon>Cellulomonadaceae</taxon>
        <taxon>Cellulomonas</taxon>
    </lineage>
</organism>
<proteinExistence type="inferred from homology"/>
<dbReference type="InterPro" id="IPR023408">
    <property type="entry name" value="MscS_beta-dom_sf"/>
</dbReference>
<keyword evidence="4 7" id="KW-0812">Transmembrane</keyword>
<dbReference type="FunFam" id="2.30.30.60:FF:000001">
    <property type="entry name" value="MscS Mechanosensitive ion channel"/>
    <property type="match status" value="1"/>
</dbReference>
<dbReference type="PANTHER" id="PTHR30460">
    <property type="entry name" value="MODERATE CONDUCTANCE MECHANOSENSITIVE CHANNEL YBIO"/>
    <property type="match status" value="1"/>
</dbReference>
<dbReference type="Gene3D" id="3.30.70.100">
    <property type="match status" value="1"/>
</dbReference>
<feature type="domain" description="Mechanosensitive ion channel transmembrane helices 2/3" evidence="9">
    <location>
        <begin position="114"/>
        <end position="152"/>
    </location>
</feature>
<dbReference type="InterPro" id="IPR010920">
    <property type="entry name" value="LSM_dom_sf"/>
</dbReference>
<gene>
    <name evidence="10" type="ORF">EBM89_01850</name>
</gene>
<evidence type="ECO:0000313" key="10">
    <source>
        <dbReference type="EMBL" id="RMI14088.1"/>
    </source>
</evidence>
<dbReference type="SUPFAM" id="SSF50182">
    <property type="entry name" value="Sm-like ribonucleoproteins"/>
    <property type="match status" value="1"/>
</dbReference>
<evidence type="ECO:0000256" key="6">
    <source>
        <dbReference type="ARBA" id="ARBA00023136"/>
    </source>
</evidence>
<comment type="caution">
    <text evidence="10">The sequence shown here is derived from an EMBL/GenBank/DDBJ whole genome shotgun (WGS) entry which is preliminary data.</text>
</comment>
<evidence type="ECO:0000313" key="11">
    <source>
        <dbReference type="Proteomes" id="UP000269289"/>
    </source>
</evidence>
<sequence>MIPSLLPALPTAAPDAGDQVADGANAFLDWLLGPGLRIAIIVVAAGIVLLLVRRLIKTVSEHIADGTSLLQRGIGKPLGGTEVAAALRKVTPVANARRAQRARTIGSVLRSTAAIVVGSIAVLLVLDQLGVNIAPFIASAGIIGVAFGFGAQSLVKDFLSGLFMLLEDQYGVGDVVDVGPAQGTVESVGLRVTKIRDGDGTLWYVPNGSMLRVGNKTQGWANAVVEVKVDYFADLDRVQDLLIQAAATLADIPEIGAAIEGAATVTTAEDLTFDAVSLKVIQRTAPARQWAVARALRTAVREALEAADIPLAGQREALEAHRERTSPEG</sequence>
<comment type="subcellular location">
    <subcellularLocation>
        <location evidence="1">Cell membrane</location>
        <topology evidence="1">Multi-pass membrane protein</topology>
    </subcellularLocation>
</comment>
<dbReference type="GO" id="GO:0008381">
    <property type="term" value="F:mechanosensitive monoatomic ion channel activity"/>
    <property type="evidence" value="ECO:0007669"/>
    <property type="project" value="InterPro"/>
</dbReference>
<evidence type="ECO:0000259" key="8">
    <source>
        <dbReference type="Pfam" id="PF00924"/>
    </source>
</evidence>